<evidence type="ECO:0000313" key="2">
    <source>
        <dbReference type="EMBL" id="NML61708.1"/>
    </source>
</evidence>
<feature type="transmembrane region" description="Helical" evidence="1">
    <location>
        <begin position="26"/>
        <end position="46"/>
    </location>
</feature>
<name>A0A848HSR0_9BURK</name>
<gene>
    <name evidence="2" type="ORF">HHL21_11575</name>
</gene>
<dbReference type="RefSeq" id="WP_169465947.1">
    <property type="nucleotide sequence ID" value="NZ_JABBGG010000006.1"/>
</dbReference>
<dbReference type="EMBL" id="JABBGG010000006">
    <property type="protein sequence ID" value="NML61708.1"/>
    <property type="molecule type" value="Genomic_DNA"/>
</dbReference>
<organism evidence="2 3">
    <name type="scientific">Massilia polaris</name>
    <dbReference type="NCBI Taxonomy" id="2728846"/>
    <lineage>
        <taxon>Bacteria</taxon>
        <taxon>Pseudomonadati</taxon>
        <taxon>Pseudomonadota</taxon>
        <taxon>Betaproteobacteria</taxon>
        <taxon>Burkholderiales</taxon>
        <taxon>Oxalobacteraceae</taxon>
        <taxon>Telluria group</taxon>
        <taxon>Massilia</taxon>
    </lineage>
</organism>
<keyword evidence="1" id="KW-1133">Transmembrane helix</keyword>
<evidence type="ECO:0000313" key="3">
    <source>
        <dbReference type="Proteomes" id="UP000583752"/>
    </source>
</evidence>
<keyword evidence="3" id="KW-1185">Reference proteome</keyword>
<comment type="caution">
    <text evidence="2">The sequence shown here is derived from an EMBL/GenBank/DDBJ whole genome shotgun (WGS) entry which is preliminary data.</text>
</comment>
<dbReference type="Pfam" id="PF11752">
    <property type="entry name" value="DUF3309"/>
    <property type="match status" value="1"/>
</dbReference>
<sequence>MGTILLIILILALVGALPTWNHSRNWGYGPVGITGILVIVLIILLLTGRL</sequence>
<reference evidence="2 3" key="1">
    <citation type="submission" date="2020-04" db="EMBL/GenBank/DDBJ databases">
        <title>Massilia sp. RP-1-19 isolated from soil.</title>
        <authorList>
            <person name="Dahal R.H."/>
        </authorList>
    </citation>
    <scope>NUCLEOTIDE SEQUENCE [LARGE SCALE GENOMIC DNA]</scope>
    <source>
        <strain evidence="2 3">RP-1-19</strain>
    </source>
</reference>
<keyword evidence="1" id="KW-0812">Transmembrane</keyword>
<accession>A0A848HSR0</accession>
<keyword evidence="1" id="KW-0472">Membrane</keyword>
<dbReference type="Proteomes" id="UP000583752">
    <property type="component" value="Unassembled WGS sequence"/>
</dbReference>
<evidence type="ECO:0000256" key="1">
    <source>
        <dbReference type="SAM" id="Phobius"/>
    </source>
</evidence>
<dbReference type="InterPro" id="IPR021738">
    <property type="entry name" value="DUF3309"/>
</dbReference>
<protein>
    <submittedName>
        <fullName evidence="2">DUF3309 domain-containing protein</fullName>
    </submittedName>
</protein>
<dbReference type="AlphaFoldDB" id="A0A848HSR0"/>
<proteinExistence type="predicted"/>